<comment type="cofactor">
    <cofactor evidence="2">
        <name>[4Fe-4S] cluster</name>
        <dbReference type="ChEBI" id="CHEBI:49883"/>
    </cofactor>
</comment>
<dbReference type="Pfam" id="PF02518">
    <property type="entry name" value="HATPase_c"/>
    <property type="match status" value="1"/>
</dbReference>
<evidence type="ECO:0000256" key="9">
    <source>
        <dbReference type="ARBA" id="ARBA00022679"/>
    </source>
</evidence>
<name>A0A0T5VTT1_9SPHI</name>
<evidence type="ECO:0000259" key="23">
    <source>
        <dbReference type="PROSITE" id="PS50109"/>
    </source>
</evidence>
<evidence type="ECO:0000256" key="17">
    <source>
        <dbReference type="ARBA" id="ARBA00024827"/>
    </source>
</evidence>
<evidence type="ECO:0000256" key="2">
    <source>
        <dbReference type="ARBA" id="ARBA00001966"/>
    </source>
</evidence>
<feature type="domain" description="Histidine kinase" evidence="23">
    <location>
        <begin position="479"/>
        <end position="670"/>
    </location>
</feature>
<dbReference type="InterPro" id="IPR003594">
    <property type="entry name" value="HATPase_dom"/>
</dbReference>
<dbReference type="InterPro" id="IPR004358">
    <property type="entry name" value="Sig_transdc_His_kin-like_C"/>
</dbReference>
<keyword evidence="6" id="KW-0004">4Fe-4S</keyword>
<dbReference type="SMART" id="SM00387">
    <property type="entry name" value="HATPase_c"/>
    <property type="match status" value="1"/>
</dbReference>
<keyword evidence="7" id="KW-0963">Cytoplasm</keyword>
<dbReference type="Pfam" id="PF07730">
    <property type="entry name" value="HisKA_3"/>
    <property type="match status" value="1"/>
</dbReference>
<reference evidence="24 25" key="1">
    <citation type="submission" date="2015-11" db="EMBL/GenBank/DDBJ databases">
        <title>Sequence of Pedobacter ginsenosidimutans.</title>
        <authorList>
            <person name="Carson E."/>
            <person name="Keyser V."/>
            <person name="Newman J."/>
            <person name="Miller J."/>
        </authorList>
    </citation>
    <scope>NUCLEOTIDE SEQUENCE [LARGE SCALE GENOMIC DNA]</scope>
    <source>
        <strain evidence="24 25">KACC 14530</strain>
    </source>
</reference>
<dbReference type="RefSeq" id="WP_057931312.1">
    <property type="nucleotide sequence ID" value="NZ_LMZQ01000003.1"/>
</dbReference>
<dbReference type="InterPro" id="IPR011712">
    <property type="entry name" value="Sig_transdc_His_kin_sub3_dim/P"/>
</dbReference>
<dbReference type="PANTHER" id="PTHR24421">
    <property type="entry name" value="NITRATE/NITRITE SENSOR PROTEIN NARX-RELATED"/>
    <property type="match status" value="1"/>
</dbReference>
<feature type="transmembrane region" description="Helical" evidence="21">
    <location>
        <begin position="416"/>
        <end position="436"/>
    </location>
</feature>
<keyword evidence="16" id="KW-0411">Iron-sulfur</keyword>
<dbReference type="STRING" id="687842.ASU31_05165"/>
<dbReference type="InterPro" id="IPR050482">
    <property type="entry name" value="Sensor_HK_TwoCompSys"/>
</dbReference>
<evidence type="ECO:0000256" key="7">
    <source>
        <dbReference type="ARBA" id="ARBA00022490"/>
    </source>
</evidence>
<dbReference type="InterPro" id="IPR019734">
    <property type="entry name" value="TPR_rpt"/>
</dbReference>
<comment type="subcellular location">
    <subcellularLocation>
        <location evidence="3">Cytoplasm</location>
    </subcellularLocation>
</comment>
<evidence type="ECO:0000256" key="11">
    <source>
        <dbReference type="ARBA" id="ARBA00022741"/>
    </source>
</evidence>
<dbReference type="GO" id="GO:0005737">
    <property type="term" value="C:cytoplasm"/>
    <property type="evidence" value="ECO:0007669"/>
    <property type="project" value="UniProtKB-SubCell"/>
</dbReference>
<comment type="function">
    <text evidence="17">Member of the two-component regulatory system NreB/NreC involved in the control of dissimilatory nitrate/nitrite reduction in response to oxygen. NreB functions as a direct oxygen sensor histidine kinase which is autophosphorylated, in the absence of oxygen, probably at the conserved histidine residue, and transfers its phosphate group probably to a conserved aspartate residue of NreC. NreB/NreC activates the expression of the nitrate (narGHJI) and nitrite (nir) reductase operons, as well as the putative nitrate transporter gene narT.</text>
</comment>
<feature type="coiled-coil region" evidence="20">
    <location>
        <begin position="371"/>
        <end position="405"/>
    </location>
</feature>
<evidence type="ECO:0000313" key="24">
    <source>
        <dbReference type="EMBL" id="KRT17065.1"/>
    </source>
</evidence>
<sequence length="671" mass="77309">MRNYIIFLALLIFYSLNSLAQLQTADQQYTDSLNRILNGSSRDSVKAEVGFKLTDFWVDHDSTKAVLYLKKARTWSTKYPLLVARSYWYEALIYQDRNYAKAEKLLIHADSLLSKFNTKGVYRLRSMVWHNYALIQQHKDDLKATINILINRVLPLSKKAGDKELLGTEYLSIGTVFTNLGQYEKATPYLQQGLNALKDTSPNKYYLLVNAYLTTAGNYYHLKNHQLTKKHLDLAKTILDKSDHVVTGYPMAIFWLDYYKSTTRYFINTKQYPLALLDADKAIKLAEKLNDNYSLQEVIFEKYRILFKQKNFALAKKTLLQIIDQPEINTLATNKVKMTEALAEVSYANGDIKEAYNWIKKSKALSDSLNESKLKEDINALEIKYKNAENQKKIASLNTEKKQNALIIKNNKKTNLLLIAASFFLLISVILLYFYFRGYKKLAEQRTINYKQKVAELQQKQQLEISKAMLNAEEKERNRVAQDLHDGLGGMLSGLKINLSNWAKHREMQLHDVELQRIVNQLDNSVTELRHIARNMMPQTLLKFGLETALKDLAESAMSKHMHIDFQALNISKHIALEEQIIIYRIVQEILTNTLKHAQASEVVLQCSENKNRFYITVEDDGIGFNTSTYKKGLGIENIKNRIAYLKGTFEIDSHPGNGTTINIEIPISYE</sequence>
<evidence type="ECO:0000256" key="5">
    <source>
        <dbReference type="ARBA" id="ARBA00017322"/>
    </source>
</evidence>
<dbReference type="PANTHER" id="PTHR24421:SF10">
    <property type="entry name" value="NITRATE_NITRITE SENSOR PROTEIN NARQ"/>
    <property type="match status" value="1"/>
</dbReference>
<dbReference type="AlphaFoldDB" id="A0A0T5VTT1"/>
<evidence type="ECO:0000256" key="13">
    <source>
        <dbReference type="ARBA" id="ARBA00022840"/>
    </source>
</evidence>
<dbReference type="EC" id="2.7.13.3" evidence="4"/>
<feature type="signal peptide" evidence="22">
    <location>
        <begin position="1"/>
        <end position="20"/>
    </location>
</feature>
<dbReference type="CDD" id="cd16917">
    <property type="entry name" value="HATPase_UhpB-NarQ-NarX-like"/>
    <property type="match status" value="1"/>
</dbReference>
<evidence type="ECO:0000256" key="18">
    <source>
        <dbReference type="ARBA" id="ARBA00030800"/>
    </source>
</evidence>
<evidence type="ECO:0000256" key="19">
    <source>
        <dbReference type="PROSITE-ProRule" id="PRU00339"/>
    </source>
</evidence>
<evidence type="ECO:0000313" key="25">
    <source>
        <dbReference type="Proteomes" id="UP000051950"/>
    </source>
</evidence>
<evidence type="ECO:0000256" key="6">
    <source>
        <dbReference type="ARBA" id="ARBA00022485"/>
    </source>
</evidence>
<proteinExistence type="predicted"/>
<evidence type="ECO:0000256" key="4">
    <source>
        <dbReference type="ARBA" id="ARBA00012438"/>
    </source>
</evidence>
<evidence type="ECO:0000256" key="10">
    <source>
        <dbReference type="ARBA" id="ARBA00022723"/>
    </source>
</evidence>
<feature type="chain" id="PRO_5006665754" description="Oxygen sensor histidine kinase NreB" evidence="22">
    <location>
        <begin position="21"/>
        <end position="671"/>
    </location>
</feature>
<keyword evidence="21" id="KW-0812">Transmembrane</keyword>
<accession>A0A0T5VTT1</accession>
<dbReference type="PROSITE" id="PS50109">
    <property type="entry name" value="HIS_KIN"/>
    <property type="match status" value="1"/>
</dbReference>
<dbReference type="Gene3D" id="1.25.40.10">
    <property type="entry name" value="Tetratricopeptide repeat domain"/>
    <property type="match status" value="1"/>
</dbReference>
<dbReference type="GO" id="GO:0046872">
    <property type="term" value="F:metal ion binding"/>
    <property type="evidence" value="ECO:0007669"/>
    <property type="project" value="UniProtKB-KW"/>
</dbReference>
<evidence type="ECO:0000256" key="1">
    <source>
        <dbReference type="ARBA" id="ARBA00000085"/>
    </source>
</evidence>
<protein>
    <recommendedName>
        <fullName evidence="5">Oxygen sensor histidine kinase NreB</fullName>
        <ecNumber evidence="4">2.7.13.3</ecNumber>
    </recommendedName>
    <alternativeName>
        <fullName evidence="18">Nitrogen regulation protein B</fullName>
    </alternativeName>
</protein>
<dbReference type="SUPFAM" id="SSF55874">
    <property type="entry name" value="ATPase domain of HSP90 chaperone/DNA topoisomerase II/histidine kinase"/>
    <property type="match status" value="1"/>
</dbReference>
<dbReference type="GO" id="GO:0005524">
    <property type="term" value="F:ATP binding"/>
    <property type="evidence" value="ECO:0007669"/>
    <property type="project" value="UniProtKB-KW"/>
</dbReference>
<keyword evidence="9" id="KW-0808">Transferase</keyword>
<keyword evidence="21" id="KW-0472">Membrane</keyword>
<evidence type="ECO:0000256" key="22">
    <source>
        <dbReference type="SAM" id="SignalP"/>
    </source>
</evidence>
<keyword evidence="20" id="KW-0175">Coiled coil</keyword>
<comment type="catalytic activity">
    <reaction evidence="1">
        <text>ATP + protein L-histidine = ADP + protein N-phospho-L-histidine.</text>
        <dbReference type="EC" id="2.7.13.3"/>
    </reaction>
</comment>
<keyword evidence="22" id="KW-0732">Signal</keyword>
<dbReference type="PROSITE" id="PS50005">
    <property type="entry name" value="TPR"/>
    <property type="match status" value="1"/>
</dbReference>
<feature type="coiled-coil region" evidence="20">
    <location>
        <begin position="440"/>
        <end position="478"/>
    </location>
</feature>
<dbReference type="Proteomes" id="UP000051950">
    <property type="component" value="Unassembled WGS sequence"/>
</dbReference>
<keyword evidence="15" id="KW-0902">Two-component regulatory system</keyword>
<dbReference type="SUPFAM" id="SSF48452">
    <property type="entry name" value="TPR-like"/>
    <property type="match status" value="1"/>
</dbReference>
<gene>
    <name evidence="24" type="ORF">ASU31_05165</name>
</gene>
<keyword evidence="8" id="KW-0597">Phosphoprotein</keyword>
<evidence type="ECO:0000256" key="12">
    <source>
        <dbReference type="ARBA" id="ARBA00022777"/>
    </source>
</evidence>
<keyword evidence="25" id="KW-1185">Reference proteome</keyword>
<dbReference type="OrthoDB" id="9778366at2"/>
<dbReference type="GO" id="GO:0016020">
    <property type="term" value="C:membrane"/>
    <property type="evidence" value="ECO:0007669"/>
    <property type="project" value="InterPro"/>
</dbReference>
<evidence type="ECO:0000256" key="15">
    <source>
        <dbReference type="ARBA" id="ARBA00023012"/>
    </source>
</evidence>
<dbReference type="GO" id="GO:0046983">
    <property type="term" value="F:protein dimerization activity"/>
    <property type="evidence" value="ECO:0007669"/>
    <property type="project" value="InterPro"/>
</dbReference>
<evidence type="ECO:0000256" key="16">
    <source>
        <dbReference type="ARBA" id="ARBA00023014"/>
    </source>
</evidence>
<keyword evidence="14" id="KW-0408">Iron</keyword>
<keyword evidence="13" id="KW-0067">ATP-binding</keyword>
<evidence type="ECO:0000256" key="8">
    <source>
        <dbReference type="ARBA" id="ARBA00022553"/>
    </source>
</evidence>
<dbReference type="EMBL" id="LMZQ01000003">
    <property type="protein sequence ID" value="KRT17065.1"/>
    <property type="molecule type" value="Genomic_DNA"/>
</dbReference>
<evidence type="ECO:0000256" key="20">
    <source>
        <dbReference type="SAM" id="Coils"/>
    </source>
</evidence>
<dbReference type="Gene3D" id="1.20.5.1930">
    <property type="match status" value="1"/>
</dbReference>
<evidence type="ECO:0000256" key="14">
    <source>
        <dbReference type="ARBA" id="ARBA00023004"/>
    </source>
</evidence>
<keyword evidence="21" id="KW-1133">Transmembrane helix</keyword>
<keyword evidence="19" id="KW-0802">TPR repeat</keyword>
<keyword evidence="12" id="KW-0418">Kinase</keyword>
<dbReference type="SUPFAM" id="SSF81901">
    <property type="entry name" value="HCP-like"/>
    <property type="match status" value="1"/>
</dbReference>
<organism evidence="24 25">
    <name type="scientific">Pedobacter ginsenosidimutans</name>
    <dbReference type="NCBI Taxonomy" id="687842"/>
    <lineage>
        <taxon>Bacteria</taxon>
        <taxon>Pseudomonadati</taxon>
        <taxon>Bacteroidota</taxon>
        <taxon>Sphingobacteriia</taxon>
        <taxon>Sphingobacteriales</taxon>
        <taxon>Sphingobacteriaceae</taxon>
        <taxon>Pedobacter</taxon>
    </lineage>
</organism>
<dbReference type="InterPro" id="IPR011990">
    <property type="entry name" value="TPR-like_helical_dom_sf"/>
</dbReference>
<dbReference type="InterPro" id="IPR036890">
    <property type="entry name" value="HATPase_C_sf"/>
</dbReference>
<dbReference type="InterPro" id="IPR005467">
    <property type="entry name" value="His_kinase_dom"/>
</dbReference>
<evidence type="ECO:0000256" key="3">
    <source>
        <dbReference type="ARBA" id="ARBA00004496"/>
    </source>
</evidence>
<keyword evidence="10" id="KW-0479">Metal-binding</keyword>
<keyword evidence="11" id="KW-0547">Nucleotide-binding</keyword>
<evidence type="ECO:0000256" key="21">
    <source>
        <dbReference type="SAM" id="Phobius"/>
    </source>
</evidence>
<dbReference type="GO" id="GO:0000155">
    <property type="term" value="F:phosphorelay sensor kinase activity"/>
    <property type="evidence" value="ECO:0007669"/>
    <property type="project" value="InterPro"/>
</dbReference>
<dbReference type="Gene3D" id="3.30.565.10">
    <property type="entry name" value="Histidine kinase-like ATPase, C-terminal domain"/>
    <property type="match status" value="1"/>
</dbReference>
<dbReference type="GO" id="GO:0051539">
    <property type="term" value="F:4 iron, 4 sulfur cluster binding"/>
    <property type="evidence" value="ECO:0007669"/>
    <property type="project" value="UniProtKB-KW"/>
</dbReference>
<comment type="caution">
    <text evidence="24">The sequence shown here is derived from an EMBL/GenBank/DDBJ whole genome shotgun (WGS) entry which is preliminary data.</text>
</comment>
<feature type="repeat" description="TPR" evidence="19">
    <location>
        <begin position="167"/>
        <end position="200"/>
    </location>
</feature>
<dbReference type="PRINTS" id="PR00344">
    <property type="entry name" value="BCTRLSENSOR"/>
</dbReference>